<name>A0A6C0KLP7_9ZZZZ</name>
<dbReference type="EMBL" id="MN740943">
    <property type="protein sequence ID" value="QHU18952.1"/>
    <property type="molecule type" value="Genomic_DNA"/>
</dbReference>
<evidence type="ECO:0000313" key="1">
    <source>
        <dbReference type="EMBL" id="QHU18952.1"/>
    </source>
</evidence>
<sequence>MDFIEIPIQIQILHKENNIQLYLIIDIIPSRNSNSITVKSGKIGKSEKSATAFCNNYECNCCDTEACLMISVVFQVHHIIVAIVLHNIFTTTFPL</sequence>
<reference evidence="1" key="1">
    <citation type="journal article" date="2020" name="Nature">
        <title>Giant virus diversity and host interactions through global metagenomics.</title>
        <authorList>
            <person name="Schulz F."/>
            <person name="Roux S."/>
            <person name="Paez-Espino D."/>
            <person name="Jungbluth S."/>
            <person name="Walsh D.A."/>
            <person name="Denef V.J."/>
            <person name="McMahon K.D."/>
            <person name="Konstantinidis K.T."/>
            <person name="Eloe-Fadrosh E.A."/>
            <person name="Kyrpides N.C."/>
            <person name="Woyke T."/>
        </authorList>
    </citation>
    <scope>NUCLEOTIDE SEQUENCE</scope>
    <source>
        <strain evidence="1">GVMAG-S-3300013014-104</strain>
    </source>
</reference>
<proteinExistence type="predicted"/>
<protein>
    <submittedName>
        <fullName evidence="1">Uncharacterized protein</fullName>
    </submittedName>
</protein>
<dbReference type="AlphaFoldDB" id="A0A6C0KLP7"/>
<accession>A0A6C0KLP7</accession>
<organism evidence="1">
    <name type="scientific">viral metagenome</name>
    <dbReference type="NCBI Taxonomy" id="1070528"/>
    <lineage>
        <taxon>unclassified sequences</taxon>
        <taxon>metagenomes</taxon>
        <taxon>organismal metagenomes</taxon>
    </lineage>
</organism>